<name>A0A5N5E0D7_RHOER</name>
<evidence type="ECO:0000313" key="2">
    <source>
        <dbReference type="EMBL" id="KAB2583617.1"/>
    </source>
</evidence>
<dbReference type="Gene3D" id="3.40.50.720">
    <property type="entry name" value="NAD(P)-binding Rossmann-like Domain"/>
    <property type="match status" value="1"/>
</dbReference>
<feature type="non-terminal residue" evidence="2">
    <location>
        <position position="144"/>
    </location>
</feature>
<dbReference type="InterPro" id="IPR005097">
    <property type="entry name" value="Sacchrp_dh_NADP-bd"/>
</dbReference>
<accession>A0A5N5E0D7</accession>
<dbReference type="Proteomes" id="UP000325576">
    <property type="component" value="Unassembled WGS sequence"/>
</dbReference>
<protein>
    <submittedName>
        <fullName evidence="2">Enoyl-ACP reductase</fullName>
    </submittedName>
</protein>
<dbReference type="GO" id="GO:0005886">
    <property type="term" value="C:plasma membrane"/>
    <property type="evidence" value="ECO:0007669"/>
    <property type="project" value="TreeGrafter"/>
</dbReference>
<dbReference type="AlphaFoldDB" id="A0A5N5E0D7"/>
<dbReference type="EMBL" id="MRBO01000528">
    <property type="protein sequence ID" value="KAB2583617.1"/>
    <property type="molecule type" value="Genomic_DNA"/>
</dbReference>
<evidence type="ECO:0000259" key="1">
    <source>
        <dbReference type="Pfam" id="PF03435"/>
    </source>
</evidence>
<sequence>MTGTSPARELDIIVYGASGFVGKLLADYLVKHAPEGTKIGLGGRSLEKLAATRADLGTAAADLPLIIADADDATALKALAQRTRVVATTVGPYAKYGHTLVHECASAGTHYVDLTGEVLFHRESIDANHELAVSTGAKIVHSCG</sequence>
<dbReference type="PANTHER" id="PTHR12286">
    <property type="entry name" value="SACCHAROPINE DEHYDROGENASE-LIKE OXIDOREDUCTASE"/>
    <property type="match status" value="1"/>
</dbReference>
<organism evidence="2 3">
    <name type="scientific">Rhodococcus erythropolis</name>
    <name type="common">Arthrobacter picolinophilus</name>
    <dbReference type="NCBI Taxonomy" id="1833"/>
    <lineage>
        <taxon>Bacteria</taxon>
        <taxon>Bacillati</taxon>
        <taxon>Actinomycetota</taxon>
        <taxon>Actinomycetes</taxon>
        <taxon>Mycobacteriales</taxon>
        <taxon>Nocardiaceae</taxon>
        <taxon>Rhodococcus</taxon>
        <taxon>Rhodococcus erythropolis group</taxon>
    </lineage>
</organism>
<dbReference type="PANTHER" id="PTHR12286:SF5">
    <property type="entry name" value="SACCHAROPINE DEHYDROGENASE-LIKE OXIDOREDUCTASE"/>
    <property type="match status" value="1"/>
</dbReference>
<proteinExistence type="predicted"/>
<comment type="caution">
    <text evidence="2">The sequence shown here is derived from an EMBL/GenBank/DDBJ whole genome shotgun (WGS) entry which is preliminary data.</text>
</comment>
<feature type="domain" description="Saccharopine dehydrogenase NADP binding" evidence="1">
    <location>
        <begin position="12"/>
        <end position="135"/>
    </location>
</feature>
<dbReference type="InterPro" id="IPR051276">
    <property type="entry name" value="Saccharopine_DH-like_oxidrdct"/>
</dbReference>
<evidence type="ECO:0000313" key="3">
    <source>
        <dbReference type="Proteomes" id="UP000325576"/>
    </source>
</evidence>
<dbReference type="Pfam" id="PF03435">
    <property type="entry name" value="Sacchrp_dh_NADP"/>
    <property type="match status" value="1"/>
</dbReference>
<reference evidence="2 3" key="1">
    <citation type="journal article" date="2017" name="Poromechanics V (2013)">
        <title>Genomic Characterization of the Arsenic-Tolerant Actinobacterium, &lt;i&gt;Rhodococcus erythropolis&lt;/i&gt; S43.</title>
        <authorList>
            <person name="Retamal-Morales G."/>
            <person name="Mehnert M."/>
            <person name="Schwabe R."/>
            <person name="Tischler D."/>
            <person name="Schloemann M."/>
            <person name="Levican G.J."/>
        </authorList>
    </citation>
    <scope>NUCLEOTIDE SEQUENCE [LARGE SCALE GENOMIC DNA]</scope>
    <source>
        <strain evidence="2 3">S43</strain>
    </source>
</reference>
<gene>
    <name evidence="2" type="ORF">BS297_19710</name>
</gene>
<dbReference type="GO" id="GO:0009247">
    <property type="term" value="P:glycolipid biosynthetic process"/>
    <property type="evidence" value="ECO:0007669"/>
    <property type="project" value="TreeGrafter"/>
</dbReference>
<dbReference type="SUPFAM" id="SSF51735">
    <property type="entry name" value="NAD(P)-binding Rossmann-fold domains"/>
    <property type="match status" value="1"/>
</dbReference>
<dbReference type="InterPro" id="IPR036291">
    <property type="entry name" value="NAD(P)-bd_dom_sf"/>
</dbReference>